<comment type="caution">
    <text evidence="3">The sequence shown here is derived from an EMBL/GenBank/DDBJ whole genome shotgun (WGS) entry which is preliminary data.</text>
</comment>
<protein>
    <submittedName>
        <fullName evidence="3">Uncharacterized protein</fullName>
    </submittedName>
</protein>
<reference evidence="3 4" key="1">
    <citation type="submission" date="2019-02" db="EMBL/GenBank/DDBJ databases">
        <title>Genome sequencing of the rare red list fungi Antrodiella citrinella (Flaviporus citrinellus).</title>
        <authorList>
            <person name="Buettner E."/>
            <person name="Kellner H."/>
        </authorList>
    </citation>
    <scope>NUCLEOTIDE SEQUENCE [LARGE SCALE GENOMIC DNA]</scope>
    <source>
        <strain evidence="3 4">DSM 108506</strain>
    </source>
</reference>
<evidence type="ECO:0000313" key="3">
    <source>
        <dbReference type="EMBL" id="THH27346.1"/>
    </source>
</evidence>
<dbReference type="Proteomes" id="UP000308730">
    <property type="component" value="Unassembled WGS sequence"/>
</dbReference>
<keyword evidence="2" id="KW-0472">Membrane</keyword>
<feature type="region of interest" description="Disordered" evidence="1">
    <location>
        <begin position="276"/>
        <end position="353"/>
    </location>
</feature>
<keyword evidence="2" id="KW-1133">Transmembrane helix</keyword>
<evidence type="ECO:0000256" key="2">
    <source>
        <dbReference type="SAM" id="Phobius"/>
    </source>
</evidence>
<dbReference type="OrthoDB" id="3068832at2759"/>
<feature type="compositionally biased region" description="Polar residues" evidence="1">
    <location>
        <begin position="303"/>
        <end position="313"/>
    </location>
</feature>
<keyword evidence="4" id="KW-1185">Reference proteome</keyword>
<keyword evidence="2" id="KW-0812">Transmembrane</keyword>
<feature type="compositionally biased region" description="Basic and acidic residues" evidence="1">
    <location>
        <begin position="399"/>
        <end position="408"/>
    </location>
</feature>
<feature type="region of interest" description="Disordered" evidence="1">
    <location>
        <begin position="371"/>
        <end position="408"/>
    </location>
</feature>
<gene>
    <name evidence="3" type="ORF">EUX98_g6844</name>
</gene>
<dbReference type="AlphaFoldDB" id="A0A4S4MN02"/>
<accession>A0A4S4MN02</accession>
<sequence>MIPFTPLSHPPSQFLPSCVSEYHSLKYYSPANSPAPALLSSVVHPVVDSLIHPVADSFIDSLIDSLVCPLVHPLVHPVFHRYIFVHYSVRHTDPHSNALKRPDAHALDFGEHLRDGRVLLSFFHNTGAVAGVFAVVGLVVLAIAIALITNAVRRRRAKKFDRDVALAAAEAAANARSPDFGVDDDGYGYGAGSAAADGSRSVYTGYSDASHGTYAQQPLTGAESYGMSDLHNFDPAKSATQPYNAFAGPQVDPYAPPVVQTATYDAPGQQGQLRYRQRGTSGNSQDLLDAAGLTGTGGLARGPSQSYAPQQQRSYQPSFPQPEPSQQQQQYRSSPPQRVVSMAEDDDPYDGIDSGNNDGLGTMNMSLANPYSPSASVHIQAGERYSSSEEGGDAYPEPEYGKEENRLSLRDEEDYAYGGGKRVLKVANE</sequence>
<evidence type="ECO:0000313" key="4">
    <source>
        <dbReference type="Proteomes" id="UP000308730"/>
    </source>
</evidence>
<organism evidence="3 4">
    <name type="scientific">Antrodiella citrinella</name>
    <dbReference type="NCBI Taxonomy" id="2447956"/>
    <lineage>
        <taxon>Eukaryota</taxon>
        <taxon>Fungi</taxon>
        <taxon>Dikarya</taxon>
        <taxon>Basidiomycota</taxon>
        <taxon>Agaricomycotina</taxon>
        <taxon>Agaricomycetes</taxon>
        <taxon>Polyporales</taxon>
        <taxon>Steccherinaceae</taxon>
        <taxon>Antrodiella</taxon>
    </lineage>
</organism>
<feature type="compositionally biased region" description="Low complexity" evidence="1">
    <location>
        <begin position="314"/>
        <end position="338"/>
    </location>
</feature>
<evidence type="ECO:0000256" key="1">
    <source>
        <dbReference type="SAM" id="MobiDB-lite"/>
    </source>
</evidence>
<feature type="transmembrane region" description="Helical" evidence="2">
    <location>
        <begin position="128"/>
        <end position="152"/>
    </location>
</feature>
<proteinExistence type="predicted"/>
<name>A0A4S4MN02_9APHY</name>
<dbReference type="EMBL" id="SGPM01000259">
    <property type="protein sequence ID" value="THH27346.1"/>
    <property type="molecule type" value="Genomic_DNA"/>
</dbReference>